<feature type="compositionally biased region" description="Basic and acidic residues" evidence="4">
    <location>
        <begin position="439"/>
        <end position="455"/>
    </location>
</feature>
<dbReference type="GO" id="GO:0005737">
    <property type="term" value="C:cytoplasm"/>
    <property type="evidence" value="ECO:0007669"/>
    <property type="project" value="UniProtKB-SubCell"/>
</dbReference>
<feature type="region of interest" description="Disordered" evidence="4">
    <location>
        <begin position="394"/>
        <end position="500"/>
    </location>
</feature>
<dbReference type="STRING" id="321146.A0A139HR19"/>
<feature type="compositionally biased region" description="Low complexity" evidence="4">
    <location>
        <begin position="159"/>
        <end position="169"/>
    </location>
</feature>
<feature type="domain" description="Association with the SNF1 complex (ASC)" evidence="5">
    <location>
        <begin position="494"/>
        <end position="603"/>
    </location>
</feature>
<accession>A0A139HR19</accession>
<feature type="compositionally biased region" description="Basic residues" evidence="4">
    <location>
        <begin position="488"/>
        <end position="497"/>
    </location>
</feature>
<dbReference type="SUPFAM" id="SSF160219">
    <property type="entry name" value="AMPKBI-like"/>
    <property type="match status" value="1"/>
</dbReference>
<gene>
    <name evidence="6" type="ORF">AC578_3418</name>
</gene>
<dbReference type="Proteomes" id="UP000070133">
    <property type="component" value="Unassembled WGS sequence"/>
</dbReference>
<dbReference type="PANTHER" id="PTHR10343:SF84">
    <property type="entry name" value="5'-AMP-ACTIVATED PROTEIN KINASE SUBUNIT BETA-1"/>
    <property type="match status" value="1"/>
</dbReference>
<keyword evidence="7" id="KW-1185">Reference proteome</keyword>
<dbReference type="FunFam" id="2.60.40.10:FF:000562">
    <property type="entry name" value="Snf1 kinase complex beta-subunit Gal83"/>
    <property type="match status" value="1"/>
</dbReference>
<organism evidence="6 7">
    <name type="scientific">Pseudocercospora eumusae</name>
    <dbReference type="NCBI Taxonomy" id="321146"/>
    <lineage>
        <taxon>Eukaryota</taxon>
        <taxon>Fungi</taxon>
        <taxon>Dikarya</taxon>
        <taxon>Ascomycota</taxon>
        <taxon>Pezizomycotina</taxon>
        <taxon>Dothideomycetes</taxon>
        <taxon>Dothideomycetidae</taxon>
        <taxon>Mycosphaerellales</taxon>
        <taxon>Mycosphaerellaceae</taxon>
        <taxon>Pseudocercospora</taxon>
    </lineage>
</organism>
<dbReference type="EMBL" id="LFZN01000017">
    <property type="protein sequence ID" value="KXT04921.1"/>
    <property type="molecule type" value="Genomic_DNA"/>
</dbReference>
<evidence type="ECO:0000259" key="5">
    <source>
        <dbReference type="SMART" id="SM01010"/>
    </source>
</evidence>
<dbReference type="InterPro" id="IPR032640">
    <property type="entry name" value="AMPK1_CBM"/>
</dbReference>
<dbReference type="InterPro" id="IPR037256">
    <property type="entry name" value="ASC_dom_sf"/>
</dbReference>
<feature type="compositionally biased region" description="Basic and acidic residues" evidence="4">
    <location>
        <begin position="478"/>
        <end position="487"/>
    </location>
</feature>
<dbReference type="GO" id="GO:0005634">
    <property type="term" value="C:nucleus"/>
    <property type="evidence" value="ECO:0007669"/>
    <property type="project" value="TreeGrafter"/>
</dbReference>
<comment type="subcellular location">
    <subcellularLocation>
        <location evidence="1">Cytoplasm</location>
    </subcellularLocation>
</comment>
<comment type="similarity">
    <text evidence="2">Belongs to the 5'-AMP-activated protein kinase beta subunit family.</text>
</comment>
<feature type="region of interest" description="Disordered" evidence="4">
    <location>
        <begin position="1"/>
        <end position="200"/>
    </location>
</feature>
<dbReference type="PANTHER" id="PTHR10343">
    <property type="entry name" value="5'-AMP-ACTIVATED PROTEIN KINASE , BETA SUBUNIT"/>
    <property type="match status" value="1"/>
</dbReference>
<dbReference type="SUPFAM" id="SSF81296">
    <property type="entry name" value="E set domains"/>
    <property type="match status" value="1"/>
</dbReference>
<feature type="compositionally biased region" description="Low complexity" evidence="4">
    <location>
        <begin position="51"/>
        <end position="69"/>
    </location>
</feature>
<dbReference type="OrthoDB" id="531008at2759"/>
<feature type="compositionally biased region" description="Low complexity" evidence="4">
    <location>
        <begin position="458"/>
        <end position="477"/>
    </location>
</feature>
<feature type="compositionally biased region" description="Low complexity" evidence="4">
    <location>
        <begin position="89"/>
        <end position="104"/>
    </location>
</feature>
<dbReference type="Pfam" id="PF16561">
    <property type="entry name" value="AMPK1_CBM"/>
    <property type="match status" value="1"/>
</dbReference>
<dbReference type="Gene3D" id="2.60.40.10">
    <property type="entry name" value="Immunoglobulins"/>
    <property type="match status" value="1"/>
</dbReference>
<dbReference type="CDD" id="cd02859">
    <property type="entry name" value="E_set_AMPKbeta_like_N"/>
    <property type="match status" value="1"/>
</dbReference>
<evidence type="ECO:0000256" key="2">
    <source>
        <dbReference type="ARBA" id="ARBA00010926"/>
    </source>
</evidence>
<feature type="compositionally biased region" description="Low complexity" evidence="4">
    <location>
        <begin position="410"/>
        <end position="422"/>
    </location>
</feature>
<dbReference type="GO" id="GO:0019901">
    <property type="term" value="F:protein kinase binding"/>
    <property type="evidence" value="ECO:0007669"/>
    <property type="project" value="TreeGrafter"/>
</dbReference>
<dbReference type="GO" id="GO:0007165">
    <property type="term" value="P:signal transduction"/>
    <property type="evidence" value="ECO:0007669"/>
    <property type="project" value="UniProtKB-ARBA"/>
</dbReference>
<proteinExistence type="inferred from homology"/>
<evidence type="ECO:0000256" key="4">
    <source>
        <dbReference type="SAM" id="MobiDB-lite"/>
    </source>
</evidence>
<feature type="compositionally biased region" description="Basic residues" evidence="4">
    <location>
        <begin position="20"/>
        <end position="31"/>
    </location>
</feature>
<feature type="compositionally biased region" description="Polar residues" evidence="4">
    <location>
        <begin position="1"/>
        <end position="13"/>
    </location>
</feature>
<comment type="caution">
    <text evidence="6">The sequence shown here is derived from an EMBL/GenBank/DDBJ whole genome shotgun (WGS) entry which is preliminary data.</text>
</comment>
<evidence type="ECO:0000313" key="7">
    <source>
        <dbReference type="Proteomes" id="UP000070133"/>
    </source>
</evidence>
<dbReference type="AlphaFoldDB" id="A0A139HR19"/>
<dbReference type="InterPro" id="IPR050827">
    <property type="entry name" value="CRP1_MDG1_kinase"/>
</dbReference>
<dbReference type="GO" id="GO:0031588">
    <property type="term" value="C:nucleotide-activated protein kinase complex"/>
    <property type="evidence" value="ECO:0007669"/>
    <property type="project" value="TreeGrafter"/>
</dbReference>
<dbReference type="InterPro" id="IPR014756">
    <property type="entry name" value="Ig_E-set"/>
</dbReference>
<dbReference type="Pfam" id="PF04739">
    <property type="entry name" value="AMPKBI"/>
    <property type="match status" value="1"/>
</dbReference>
<evidence type="ECO:0000256" key="3">
    <source>
        <dbReference type="ARBA" id="ARBA00022490"/>
    </source>
</evidence>
<reference evidence="6 7" key="1">
    <citation type="submission" date="2015-07" db="EMBL/GenBank/DDBJ databases">
        <title>Comparative genomics of the Sigatoka disease complex on banana suggests a link between parallel evolutionary changes in Pseudocercospora fijiensis and Pseudocercospora eumusae and increased virulence on the banana host.</title>
        <authorList>
            <person name="Chang T.-C."/>
            <person name="Salvucci A."/>
            <person name="Crous P.W."/>
            <person name="Stergiopoulos I."/>
        </authorList>
    </citation>
    <scope>NUCLEOTIDE SEQUENCE [LARGE SCALE GENOMIC DNA]</scope>
    <source>
        <strain evidence="6 7">CBS 114824</strain>
    </source>
</reference>
<evidence type="ECO:0000313" key="6">
    <source>
        <dbReference type="EMBL" id="KXT04921.1"/>
    </source>
</evidence>
<evidence type="ECO:0000256" key="1">
    <source>
        <dbReference type="ARBA" id="ARBA00004496"/>
    </source>
</evidence>
<dbReference type="Gene3D" id="6.20.250.60">
    <property type="match status" value="1"/>
</dbReference>
<feature type="compositionally biased region" description="Basic and acidic residues" evidence="4">
    <location>
        <begin position="108"/>
        <end position="137"/>
    </location>
</feature>
<protein>
    <recommendedName>
        <fullName evidence="5">Association with the SNF1 complex (ASC) domain-containing protein</fullName>
    </recommendedName>
</protein>
<name>A0A139HR19_9PEZI</name>
<keyword evidence="3" id="KW-0963">Cytoplasm</keyword>
<dbReference type="SMART" id="SM01010">
    <property type="entry name" value="AMPKBI"/>
    <property type="match status" value="1"/>
</dbReference>
<dbReference type="InterPro" id="IPR006828">
    <property type="entry name" value="ASC_dom"/>
</dbReference>
<sequence length="607" mass="65023">MGNSTSSEDGSSTTRDHRQPRPSKQHSHTPTHSHLSSHSPPQSPATTGRRTAPPFAPSAGSASTSTSRAQARGVAINASTTVKLSRARSVTNTTSTSTSISASTPRLAAHDLSHSHKSDSQAYSRDRNRDRDRDRHAMGNSESSEAKPEPEPIPPPSPSQTLPIPSSTPAAQDAPPAQESQSHAVDVPHHISSSHHAVAETNEQDDYIPAAYSSTPYAVPPSDYTRPPRLPLPIEEEVHTPGSPIITPQDVTSPLDSSDIDVGALPRKASVLSSTTVDDDDLADHDDAFAQDSTHSLQLRVPTKLAWYGSGDKVFVTGTFCNWEKKIKLPRIKDAHDGKDGFCATIALPPGTHHIKFLVDGEMVTSSDLPTTVDWTNILVNYIEVVAPLPPATDDAKQAPVPAEPMPIPGAAITAGQATGTGEPAARPHPNLPASETTGDDHVSSTLKDTVHGNIEKPATPATASIPIPQQTPTPRQQTDKADDKNKKAAAQKKQLPRPKYTNQIPDFLVDLDNFHNPEDERFQRASRVATNLPQPPSLPMFLSKSILNGTTPHKDDASVLIMPNHTVLNHLATSSIKSGVLATSGTTRYKRKFLTTIMYKPTSDDG</sequence>
<dbReference type="InterPro" id="IPR013783">
    <property type="entry name" value="Ig-like_fold"/>
</dbReference>